<dbReference type="RefSeq" id="WP_261757847.1">
    <property type="nucleotide sequence ID" value="NZ_CP104562.2"/>
</dbReference>
<dbReference type="SUPFAM" id="SSF54427">
    <property type="entry name" value="NTF2-like"/>
    <property type="match status" value="1"/>
</dbReference>
<sequence length="186" mass="21299">MDRHQTDNHRPEEVEGDVLVALVGDEAEASPSLATCGTEPAGSPVVPVVANPLRAPLRDPVFHRLVALERTLHRPQVRRDRQRLDQLLHEQFVEIGYSGRRYTKVDLLVKLPAERADGNEIRAQDFELNFLSPDLLLLAYRCAHRHPDGTMTRFSYCSSLWERQGGEWRLRFHQGTPTQAFETPLW</sequence>
<dbReference type="EMBL" id="CP104562">
    <property type="protein sequence ID" value="UXH78075.1"/>
    <property type="molecule type" value="Genomic_DNA"/>
</dbReference>
<proteinExistence type="predicted"/>
<keyword evidence="3" id="KW-1185">Reference proteome</keyword>
<dbReference type="Proteomes" id="UP001064933">
    <property type="component" value="Chromosome"/>
</dbReference>
<name>A0ABY6AZR2_9BURK</name>
<dbReference type="Pfam" id="PF14534">
    <property type="entry name" value="DUF4440"/>
    <property type="match status" value="1"/>
</dbReference>
<accession>A0ABY6AZR2</accession>
<evidence type="ECO:0000259" key="1">
    <source>
        <dbReference type="Pfam" id="PF14534"/>
    </source>
</evidence>
<gene>
    <name evidence="2" type="ORF">N4261_24490</name>
</gene>
<evidence type="ECO:0000313" key="3">
    <source>
        <dbReference type="Proteomes" id="UP001064933"/>
    </source>
</evidence>
<dbReference type="Gene3D" id="3.10.450.50">
    <property type="match status" value="1"/>
</dbReference>
<dbReference type="InterPro" id="IPR027843">
    <property type="entry name" value="DUF4440"/>
</dbReference>
<evidence type="ECO:0000313" key="2">
    <source>
        <dbReference type="EMBL" id="UXH78075.1"/>
    </source>
</evidence>
<reference evidence="2" key="1">
    <citation type="submission" date="2022-10" db="EMBL/GenBank/DDBJ databases">
        <title>Characterization and whole genome sequencing of a new Roseateles species, isolated from fresh water.</title>
        <authorList>
            <person name="Guliayeva D.Y."/>
            <person name="Akhremchuk A.E."/>
            <person name="Sikolenko M.A."/>
            <person name="Valentovich L.N."/>
            <person name="Sidarenka A.V."/>
        </authorList>
    </citation>
    <scope>NUCLEOTIDE SEQUENCE</scope>
    <source>
        <strain evidence="2">BIM B-1768</strain>
    </source>
</reference>
<dbReference type="InterPro" id="IPR032710">
    <property type="entry name" value="NTF2-like_dom_sf"/>
</dbReference>
<protein>
    <submittedName>
        <fullName evidence="2">Nuclear transport factor 2 family protein</fullName>
    </submittedName>
</protein>
<feature type="domain" description="DUF4440" evidence="1">
    <location>
        <begin position="65"/>
        <end position="170"/>
    </location>
</feature>
<organism evidence="2 3">
    <name type="scientific">Roseateles amylovorans</name>
    <dbReference type="NCBI Taxonomy" id="2978473"/>
    <lineage>
        <taxon>Bacteria</taxon>
        <taxon>Pseudomonadati</taxon>
        <taxon>Pseudomonadota</taxon>
        <taxon>Betaproteobacteria</taxon>
        <taxon>Burkholderiales</taxon>
        <taxon>Sphaerotilaceae</taxon>
        <taxon>Roseateles</taxon>
    </lineage>
</organism>